<dbReference type="PANTHER" id="PTHR46605">
    <property type="entry name" value="TUMOR NECROSIS FACTOR RECEPTOR"/>
    <property type="match status" value="1"/>
</dbReference>
<feature type="repeat" description="TNFR-Cys" evidence="1">
    <location>
        <begin position="36"/>
        <end position="78"/>
    </location>
</feature>
<dbReference type="GO" id="GO:0015026">
    <property type="term" value="F:coreceptor activity"/>
    <property type="evidence" value="ECO:0007669"/>
    <property type="project" value="TreeGrafter"/>
</dbReference>
<dbReference type="AlphaFoldDB" id="A0A1S3HYW0"/>
<dbReference type="PROSITE" id="PS00652">
    <property type="entry name" value="TNFR_NGFR_1"/>
    <property type="match status" value="2"/>
</dbReference>
<feature type="disulfide bond" evidence="1">
    <location>
        <begin position="100"/>
        <end position="113"/>
    </location>
</feature>
<evidence type="ECO:0000256" key="2">
    <source>
        <dbReference type="SAM" id="Phobius"/>
    </source>
</evidence>
<dbReference type="SMART" id="SM00208">
    <property type="entry name" value="TNFR"/>
    <property type="match status" value="2"/>
</dbReference>
<gene>
    <name evidence="5" type="primary">LOC106159468</name>
</gene>
<keyword evidence="1" id="KW-1015">Disulfide bond</keyword>
<evidence type="ECO:0000313" key="5">
    <source>
        <dbReference type="RefSeq" id="XP_013391210.1"/>
    </source>
</evidence>
<dbReference type="Gene3D" id="2.10.50.10">
    <property type="entry name" value="Tumor Necrosis Factor Receptor, subunit A, domain 2"/>
    <property type="match status" value="2"/>
</dbReference>
<name>A0A1S3HYW0_LINAN</name>
<dbReference type="PANTHER" id="PTHR46605:SF2">
    <property type="entry name" value="TNFR-CYS DOMAIN-CONTAINING PROTEIN"/>
    <property type="match status" value="1"/>
</dbReference>
<evidence type="ECO:0000259" key="3">
    <source>
        <dbReference type="PROSITE" id="PS50050"/>
    </source>
</evidence>
<feature type="disulfide bond" evidence="1">
    <location>
        <begin position="60"/>
        <end position="78"/>
    </location>
</feature>
<dbReference type="GO" id="GO:0007266">
    <property type="term" value="P:Rho protein signal transduction"/>
    <property type="evidence" value="ECO:0007669"/>
    <property type="project" value="TreeGrafter"/>
</dbReference>
<reference evidence="5" key="1">
    <citation type="submission" date="2025-08" db="UniProtKB">
        <authorList>
            <consortium name="RefSeq"/>
        </authorList>
    </citation>
    <scope>IDENTIFICATION</scope>
    <source>
        <tissue evidence="5">Gonads</tissue>
    </source>
</reference>
<accession>A0A1S3HYW0</accession>
<feature type="disulfide bond" evidence="1">
    <location>
        <begin position="57"/>
        <end position="70"/>
    </location>
</feature>
<feature type="domain" description="TNFR-Cys" evidence="3">
    <location>
        <begin position="36"/>
        <end position="78"/>
    </location>
</feature>
<keyword evidence="2" id="KW-1133">Transmembrane helix</keyword>
<dbReference type="KEGG" id="lak:106159468"/>
<dbReference type="GO" id="GO:0048406">
    <property type="term" value="F:nerve growth factor binding"/>
    <property type="evidence" value="ECO:0007669"/>
    <property type="project" value="TreeGrafter"/>
</dbReference>
<dbReference type="GeneID" id="106159468"/>
<dbReference type="GO" id="GO:0005035">
    <property type="term" value="F:death receptor activity"/>
    <property type="evidence" value="ECO:0007669"/>
    <property type="project" value="TreeGrafter"/>
</dbReference>
<dbReference type="InterPro" id="IPR001368">
    <property type="entry name" value="TNFR/NGFR_Cys_rich_reg"/>
</dbReference>
<comment type="caution">
    <text evidence="1">Lacks conserved residue(s) required for the propagation of feature annotation.</text>
</comment>
<feature type="transmembrane region" description="Helical" evidence="2">
    <location>
        <begin position="170"/>
        <end position="194"/>
    </location>
</feature>
<keyword evidence="4" id="KW-1185">Reference proteome</keyword>
<proteinExistence type="predicted"/>
<protein>
    <submittedName>
        <fullName evidence="5">Uncharacterized protein LOC106159468</fullName>
    </submittedName>
</protein>
<organism evidence="4 5">
    <name type="scientific">Lingula anatina</name>
    <name type="common">Brachiopod</name>
    <name type="synonym">Lingula unguis</name>
    <dbReference type="NCBI Taxonomy" id="7574"/>
    <lineage>
        <taxon>Eukaryota</taxon>
        <taxon>Metazoa</taxon>
        <taxon>Spiralia</taxon>
        <taxon>Lophotrochozoa</taxon>
        <taxon>Brachiopoda</taxon>
        <taxon>Linguliformea</taxon>
        <taxon>Lingulata</taxon>
        <taxon>Lingulida</taxon>
        <taxon>Linguloidea</taxon>
        <taxon>Lingulidae</taxon>
        <taxon>Lingula</taxon>
    </lineage>
</organism>
<dbReference type="OrthoDB" id="10048028at2759"/>
<dbReference type="InParanoid" id="A0A1S3HYW0"/>
<keyword evidence="2" id="KW-0472">Membrane</keyword>
<dbReference type="SUPFAM" id="SSF57586">
    <property type="entry name" value="TNF receptor-like"/>
    <property type="match status" value="1"/>
</dbReference>
<dbReference type="Pfam" id="PF00020">
    <property type="entry name" value="TNFR_c6"/>
    <property type="match status" value="2"/>
</dbReference>
<dbReference type="GO" id="GO:0005886">
    <property type="term" value="C:plasma membrane"/>
    <property type="evidence" value="ECO:0007669"/>
    <property type="project" value="TreeGrafter"/>
</dbReference>
<evidence type="ECO:0000256" key="1">
    <source>
        <dbReference type="PROSITE-ProRule" id="PRU00206"/>
    </source>
</evidence>
<keyword evidence="2" id="KW-0812">Transmembrane</keyword>
<dbReference type="InterPro" id="IPR052302">
    <property type="entry name" value="Neurotrophin_rcpt-DD"/>
</dbReference>
<feature type="repeat" description="TNFR-Cys" evidence="1">
    <location>
        <begin position="80"/>
        <end position="121"/>
    </location>
</feature>
<feature type="domain" description="TNFR-Cys" evidence="3">
    <location>
        <begin position="80"/>
        <end position="121"/>
    </location>
</feature>
<feature type="disulfide bond" evidence="1">
    <location>
        <begin position="103"/>
        <end position="121"/>
    </location>
</feature>
<sequence>MLIVQTTCTNVVLGREGHGNVTGQSEDQPISEVLPNCDPLNQYFTVHKNGTIGCTTCSVCLPGSGVFWQCQGFNDTVCKKCEDGVSYSVVIDYTRVCDECNSCEDGQVLLRTCTKNHNVLCGRCKPGYDLDNVTGDCIRKEKIEQAMTKVWIRPTLSIPKHKGKEFSKSILLIAVTVVGGVLILLLIVALAVYVHRKRKCRMNRSSEDSTELIVWSQSTDDCEI</sequence>
<dbReference type="Proteomes" id="UP000085678">
    <property type="component" value="Unplaced"/>
</dbReference>
<evidence type="ECO:0000313" key="4">
    <source>
        <dbReference type="Proteomes" id="UP000085678"/>
    </source>
</evidence>
<dbReference type="RefSeq" id="XP_013391210.1">
    <property type="nucleotide sequence ID" value="XM_013535756.1"/>
</dbReference>
<dbReference type="PROSITE" id="PS50050">
    <property type="entry name" value="TNFR_NGFR_2"/>
    <property type="match status" value="2"/>
</dbReference>
<dbReference type="GO" id="GO:0009986">
    <property type="term" value="C:cell surface"/>
    <property type="evidence" value="ECO:0007669"/>
    <property type="project" value="TreeGrafter"/>
</dbReference>